<dbReference type="GO" id="GO:0000160">
    <property type="term" value="P:phosphorelay signal transduction system"/>
    <property type="evidence" value="ECO:0007669"/>
    <property type="project" value="InterPro"/>
</dbReference>
<dbReference type="SUPFAM" id="SSF52172">
    <property type="entry name" value="CheY-like"/>
    <property type="match status" value="1"/>
</dbReference>
<dbReference type="OrthoDB" id="9808843at2"/>
<feature type="domain" description="Response regulatory" evidence="7">
    <location>
        <begin position="3"/>
        <end position="121"/>
    </location>
</feature>
<reference evidence="10 11" key="1">
    <citation type="submission" date="2018-09" db="EMBL/GenBank/DDBJ databases">
        <title>Streptomyces sp. nov. DS1-2, an endophytic actinomycete isolated from roots of Dendrobium scabrilingue.</title>
        <authorList>
            <person name="Kuncharoen N."/>
            <person name="Kudo T."/>
            <person name="Ohkuma M."/>
            <person name="Yuki M."/>
            <person name="Tanasupawat S."/>
        </authorList>
    </citation>
    <scope>NUCLEOTIDE SEQUENCE [LARGE SCALE GENOMIC DNA]</scope>
    <source>
        <strain evidence="8 11">AZ1-7</strain>
        <strain evidence="9 10">DS1-2</strain>
    </source>
</reference>
<dbReference type="PROSITE" id="PS50043">
    <property type="entry name" value="HTH_LUXR_2"/>
    <property type="match status" value="1"/>
</dbReference>
<dbReference type="PANTHER" id="PTHR43214:SF24">
    <property type="entry name" value="TRANSCRIPTIONAL REGULATORY PROTEIN NARL-RELATED"/>
    <property type="match status" value="1"/>
</dbReference>
<dbReference type="PROSITE" id="PS50110">
    <property type="entry name" value="RESPONSE_REGULATORY"/>
    <property type="match status" value="1"/>
</dbReference>
<dbReference type="Proteomes" id="UP000268652">
    <property type="component" value="Unassembled WGS sequence"/>
</dbReference>
<dbReference type="InterPro" id="IPR011006">
    <property type="entry name" value="CheY-like_superfamily"/>
</dbReference>
<dbReference type="SMART" id="SM00448">
    <property type="entry name" value="REC"/>
    <property type="match status" value="1"/>
</dbReference>
<dbReference type="InterPro" id="IPR039420">
    <property type="entry name" value="WalR-like"/>
</dbReference>
<keyword evidence="2" id="KW-0805">Transcription regulation</keyword>
<evidence type="ECO:0000259" key="6">
    <source>
        <dbReference type="PROSITE" id="PS50043"/>
    </source>
</evidence>
<dbReference type="GO" id="GO:0003677">
    <property type="term" value="F:DNA binding"/>
    <property type="evidence" value="ECO:0007669"/>
    <property type="project" value="UniProtKB-KW"/>
</dbReference>
<sequence>MIRVLLADDQVLVRAGFRALLDAQPDIEVTGEAADGEQALALVRERRPDLVLMDIRMPVLDGLAATRRITDDPGLAGVRVVMLTTFELDEYVFEAIRSGASGFLVKDTEPDELVRAVRAVVAGDALLSPGVTRRLIAEFAARSKEPAAGAGLAELTEREREVMALVGIGLSNEEIARRLVVSPLTAKTHVSRAMVKLGARDRAQLVVLAYESGLVRPGWLG</sequence>
<accession>A0A3A9W577</accession>
<keyword evidence="10" id="KW-1185">Reference proteome</keyword>
<dbReference type="Proteomes" id="UP000275024">
    <property type="component" value="Unassembled WGS sequence"/>
</dbReference>
<dbReference type="SUPFAM" id="SSF46894">
    <property type="entry name" value="C-terminal effector domain of the bipartite response regulators"/>
    <property type="match status" value="1"/>
</dbReference>
<evidence type="ECO:0000256" key="4">
    <source>
        <dbReference type="ARBA" id="ARBA00023163"/>
    </source>
</evidence>
<feature type="domain" description="HTH luxR-type" evidence="6">
    <location>
        <begin position="148"/>
        <end position="213"/>
    </location>
</feature>
<dbReference type="InterPro" id="IPR058245">
    <property type="entry name" value="NreC/VraR/RcsB-like_REC"/>
</dbReference>
<protein>
    <submittedName>
        <fullName evidence="8">DNA-binding response regulator</fullName>
    </submittedName>
</protein>
<keyword evidence="1 5" id="KW-0597">Phosphoprotein</keyword>
<dbReference type="InterPro" id="IPR001789">
    <property type="entry name" value="Sig_transdc_resp-reg_receiver"/>
</dbReference>
<organism evidence="8 11">
    <name type="scientific">Streptomyces radicis</name>
    <dbReference type="NCBI Taxonomy" id="1750517"/>
    <lineage>
        <taxon>Bacteria</taxon>
        <taxon>Bacillati</taxon>
        <taxon>Actinomycetota</taxon>
        <taxon>Actinomycetes</taxon>
        <taxon>Kitasatosporales</taxon>
        <taxon>Streptomycetaceae</taxon>
        <taxon>Streptomyces</taxon>
    </lineage>
</organism>
<dbReference type="SMART" id="SM00421">
    <property type="entry name" value="HTH_LUXR"/>
    <property type="match status" value="1"/>
</dbReference>
<evidence type="ECO:0000313" key="11">
    <source>
        <dbReference type="Proteomes" id="UP000275024"/>
    </source>
</evidence>
<evidence type="ECO:0000256" key="1">
    <source>
        <dbReference type="ARBA" id="ARBA00022553"/>
    </source>
</evidence>
<gene>
    <name evidence="9" type="ORF">D7318_27805</name>
    <name evidence="8" type="ORF">D7319_28400</name>
</gene>
<comment type="caution">
    <text evidence="8">The sequence shown here is derived from an EMBL/GenBank/DDBJ whole genome shotgun (WGS) entry which is preliminary data.</text>
</comment>
<dbReference type="CDD" id="cd17535">
    <property type="entry name" value="REC_NarL-like"/>
    <property type="match status" value="1"/>
</dbReference>
<dbReference type="Gene3D" id="3.40.50.2300">
    <property type="match status" value="1"/>
</dbReference>
<evidence type="ECO:0000256" key="5">
    <source>
        <dbReference type="PROSITE-ProRule" id="PRU00169"/>
    </source>
</evidence>
<evidence type="ECO:0000313" key="8">
    <source>
        <dbReference type="EMBL" id="RKN04404.1"/>
    </source>
</evidence>
<dbReference type="EMBL" id="RBDY01000034">
    <property type="protein sequence ID" value="RKN15172.1"/>
    <property type="molecule type" value="Genomic_DNA"/>
</dbReference>
<dbReference type="InterPro" id="IPR000792">
    <property type="entry name" value="Tscrpt_reg_LuxR_C"/>
</dbReference>
<dbReference type="CDD" id="cd06170">
    <property type="entry name" value="LuxR_C_like"/>
    <property type="match status" value="1"/>
</dbReference>
<dbReference type="Pfam" id="PF00072">
    <property type="entry name" value="Response_reg"/>
    <property type="match status" value="1"/>
</dbReference>
<dbReference type="EMBL" id="RBDX01000036">
    <property type="protein sequence ID" value="RKN04404.1"/>
    <property type="molecule type" value="Genomic_DNA"/>
</dbReference>
<dbReference type="PANTHER" id="PTHR43214">
    <property type="entry name" value="TWO-COMPONENT RESPONSE REGULATOR"/>
    <property type="match status" value="1"/>
</dbReference>
<proteinExistence type="predicted"/>
<keyword evidence="3 8" id="KW-0238">DNA-binding</keyword>
<evidence type="ECO:0000313" key="9">
    <source>
        <dbReference type="EMBL" id="RKN15172.1"/>
    </source>
</evidence>
<feature type="modified residue" description="4-aspartylphosphate" evidence="5">
    <location>
        <position position="54"/>
    </location>
</feature>
<name>A0A3A9W577_9ACTN</name>
<evidence type="ECO:0000256" key="3">
    <source>
        <dbReference type="ARBA" id="ARBA00023125"/>
    </source>
</evidence>
<dbReference type="Pfam" id="PF00196">
    <property type="entry name" value="GerE"/>
    <property type="match status" value="1"/>
</dbReference>
<dbReference type="PRINTS" id="PR00038">
    <property type="entry name" value="HTHLUXR"/>
</dbReference>
<evidence type="ECO:0000259" key="7">
    <source>
        <dbReference type="PROSITE" id="PS50110"/>
    </source>
</evidence>
<keyword evidence="4" id="KW-0804">Transcription</keyword>
<evidence type="ECO:0000256" key="2">
    <source>
        <dbReference type="ARBA" id="ARBA00023015"/>
    </source>
</evidence>
<dbReference type="GO" id="GO:0006355">
    <property type="term" value="P:regulation of DNA-templated transcription"/>
    <property type="evidence" value="ECO:0007669"/>
    <property type="project" value="InterPro"/>
</dbReference>
<evidence type="ECO:0000313" key="10">
    <source>
        <dbReference type="Proteomes" id="UP000268652"/>
    </source>
</evidence>
<dbReference type="RefSeq" id="WP_120699985.1">
    <property type="nucleotide sequence ID" value="NZ_RBDX01000036.1"/>
</dbReference>
<dbReference type="AlphaFoldDB" id="A0A3A9W577"/>
<dbReference type="InterPro" id="IPR016032">
    <property type="entry name" value="Sig_transdc_resp-reg_C-effctor"/>
</dbReference>